<name>A0ACB8XLD2_ARCLA</name>
<gene>
    <name evidence="1" type="ORF">L6452_43270</name>
</gene>
<evidence type="ECO:0000313" key="2">
    <source>
        <dbReference type="Proteomes" id="UP001055879"/>
    </source>
</evidence>
<dbReference type="Proteomes" id="UP001055879">
    <property type="component" value="Linkage Group LG17"/>
</dbReference>
<comment type="caution">
    <text evidence="1">The sequence shown here is derived from an EMBL/GenBank/DDBJ whole genome shotgun (WGS) entry which is preliminary data.</text>
</comment>
<keyword evidence="2" id="KW-1185">Reference proteome</keyword>
<organism evidence="1 2">
    <name type="scientific">Arctium lappa</name>
    <name type="common">Greater burdock</name>
    <name type="synonym">Lappa major</name>
    <dbReference type="NCBI Taxonomy" id="4217"/>
    <lineage>
        <taxon>Eukaryota</taxon>
        <taxon>Viridiplantae</taxon>
        <taxon>Streptophyta</taxon>
        <taxon>Embryophyta</taxon>
        <taxon>Tracheophyta</taxon>
        <taxon>Spermatophyta</taxon>
        <taxon>Magnoliopsida</taxon>
        <taxon>eudicotyledons</taxon>
        <taxon>Gunneridae</taxon>
        <taxon>Pentapetalae</taxon>
        <taxon>asterids</taxon>
        <taxon>campanulids</taxon>
        <taxon>Asterales</taxon>
        <taxon>Asteraceae</taxon>
        <taxon>Carduoideae</taxon>
        <taxon>Cardueae</taxon>
        <taxon>Arctiinae</taxon>
        <taxon>Arctium</taxon>
    </lineage>
</organism>
<accession>A0ACB8XLD2</accession>
<dbReference type="EMBL" id="CM042063">
    <property type="protein sequence ID" value="KAI3668193.1"/>
    <property type="molecule type" value="Genomic_DNA"/>
</dbReference>
<proteinExistence type="predicted"/>
<evidence type="ECO:0000313" key="1">
    <source>
        <dbReference type="EMBL" id="KAI3668193.1"/>
    </source>
</evidence>
<sequence length="69" mass="8111">MCGNLLLSKSSFCFSFQFQIIQDEMRALNGPQNSRMSFNDHKTTVATYGRYYYEQELIAIHIRMHLPAF</sequence>
<protein>
    <submittedName>
        <fullName evidence="1">Uncharacterized protein</fullName>
    </submittedName>
</protein>
<reference evidence="2" key="1">
    <citation type="journal article" date="2022" name="Mol. Ecol. Resour.">
        <title>The genomes of chicory, endive, great burdock and yacon provide insights into Asteraceae palaeo-polyploidization history and plant inulin production.</title>
        <authorList>
            <person name="Fan W."/>
            <person name="Wang S."/>
            <person name="Wang H."/>
            <person name="Wang A."/>
            <person name="Jiang F."/>
            <person name="Liu H."/>
            <person name="Zhao H."/>
            <person name="Xu D."/>
            <person name="Zhang Y."/>
        </authorList>
    </citation>
    <scope>NUCLEOTIDE SEQUENCE [LARGE SCALE GENOMIC DNA]</scope>
    <source>
        <strain evidence="2">cv. Niubang</strain>
    </source>
</reference>
<reference evidence="1 2" key="2">
    <citation type="journal article" date="2022" name="Mol. Ecol. Resour.">
        <title>The genomes of chicory, endive, great burdock and yacon provide insights into Asteraceae paleo-polyploidization history and plant inulin production.</title>
        <authorList>
            <person name="Fan W."/>
            <person name="Wang S."/>
            <person name="Wang H."/>
            <person name="Wang A."/>
            <person name="Jiang F."/>
            <person name="Liu H."/>
            <person name="Zhao H."/>
            <person name="Xu D."/>
            <person name="Zhang Y."/>
        </authorList>
    </citation>
    <scope>NUCLEOTIDE SEQUENCE [LARGE SCALE GENOMIC DNA]</scope>
    <source>
        <strain evidence="2">cv. Niubang</strain>
    </source>
</reference>